<sequence>MKNTGVATFLGRLRRDVRGNTLAMMGAFLIPLAAFTGSAVDVGRMYLVKIRLQQACDAGVLAGRRFMVESTSTTLDSNAITQARAFFASNFPSGIMGTPAYTNTTNPYPFIPTKTPENQVAGTATTQVPMTIMTMFGAPTQPLTVTCEATFDIADTDIMFVLDTTGSMACLPTEAAPCGQPVSTYQRPGGLGTGYFTVEKANSRLSGLRSAVVSFYDTMAANIDARTTVRYGFVPYSSTVNVGFELTGWLVGQAQYQSREIVGEAVVSSSGPTTFQEGNGPCMRRAGRDPEEGFNTDGLATETTVTWDRSQCTMTQKTVKPKWRYKPVTYNVSQYIGKGNVVDDPSKITGATSRWQGCIEERRTTAGATSFDTSSLPPDLDPDLRPSNDDTRWRPMWPDVTYYRKDKPEEDFTGTSTTPYSDFLPVTRVGFYYNNNENRYELRYPTNAGEAYTNITPWAATGWDLNVQGGYYACGKPVHRLAPLSRQQVADYVNATDFRAQGGTYHDVGMIWGTRLISPTGLFATDTAAHPGRKPPNRYIVFMTDGEMSPSRNSYTMYGIEDYDQRIGGGSTNLKELHNERFTTVCSAAKERGITVFVVSFGQVLNNELIACASQGQAYYARDNAALTAAFQTIAKQVALLRISK</sequence>
<keyword evidence="2" id="KW-1133">Transmembrane helix</keyword>
<evidence type="ECO:0000256" key="2">
    <source>
        <dbReference type="SAM" id="Phobius"/>
    </source>
</evidence>
<dbReference type="InterPro" id="IPR028087">
    <property type="entry name" value="Tad_N"/>
</dbReference>
<dbReference type="SUPFAM" id="SSF53300">
    <property type="entry name" value="vWA-like"/>
    <property type="match status" value="1"/>
</dbReference>
<gene>
    <name evidence="4" type="ORF">SPDO_23040</name>
</gene>
<feature type="transmembrane region" description="Helical" evidence="2">
    <location>
        <begin position="21"/>
        <end position="40"/>
    </location>
</feature>
<evidence type="ECO:0000256" key="1">
    <source>
        <dbReference type="SAM" id="MobiDB-lite"/>
    </source>
</evidence>
<keyword evidence="5" id="KW-1185">Reference proteome</keyword>
<evidence type="ECO:0000313" key="4">
    <source>
        <dbReference type="EMBL" id="OWK29319.1"/>
    </source>
</evidence>
<protein>
    <recommendedName>
        <fullName evidence="3">Putative Flp pilus-assembly TadG-like N-terminal domain-containing protein</fullName>
    </recommendedName>
</protein>
<organism evidence="4 5">
    <name type="scientific">Sphingomonas dokdonensis</name>
    <dbReference type="NCBI Taxonomy" id="344880"/>
    <lineage>
        <taxon>Bacteria</taxon>
        <taxon>Pseudomonadati</taxon>
        <taxon>Pseudomonadota</taxon>
        <taxon>Alphaproteobacteria</taxon>
        <taxon>Sphingomonadales</taxon>
        <taxon>Sphingomonadaceae</taxon>
        <taxon>Sphingomonas</taxon>
    </lineage>
</organism>
<dbReference type="InterPro" id="IPR036465">
    <property type="entry name" value="vWFA_dom_sf"/>
</dbReference>
<reference evidence="4 5" key="1">
    <citation type="submission" date="2017-03" db="EMBL/GenBank/DDBJ databases">
        <title>Genome sequence of Sphingomonas dokdonensis DSM 21029.</title>
        <authorList>
            <person name="Poehlein A."/>
            <person name="Wuebbeler J.H."/>
            <person name="Steinbuechel A."/>
            <person name="Daniel R."/>
        </authorList>
    </citation>
    <scope>NUCLEOTIDE SEQUENCE [LARGE SCALE GENOMIC DNA]</scope>
    <source>
        <strain evidence="4 5">DSM 21029</strain>
    </source>
</reference>
<dbReference type="AlphaFoldDB" id="A0A245ZHU6"/>
<feature type="domain" description="Putative Flp pilus-assembly TadG-like N-terminal" evidence="3">
    <location>
        <begin position="19"/>
        <end position="63"/>
    </location>
</feature>
<feature type="compositionally biased region" description="Basic and acidic residues" evidence="1">
    <location>
        <begin position="382"/>
        <end position="391"/>
    </location>
</feature>
<keyword evidence="2" id="KW-0472">Membrane</keyword>
<dbReference type="Pfam" id="PF13400">
    <property type="entry name" value="Tad"/>
    <property type="match status" value="1"/>
</dbReference>
<evidence type="ECO:0000313" key="5">
    <source>
        <dbReference type="Proteomes" id="UP000197290"/>
    </source>
</evidence>
<proteinExistence type="predicted"/>
<keyword evidence="2" id="KW-0812">Transmembrane</keyword>
<comment type="caution">
    <text evidence="4">The sequence shown here is derived from an EMBL/GenBank/DDBJ whole genome shotgun (WGS) entry which is preliminary data.</text>
</comment>
<dbReference type="Proteomes" id="UP000197290">
    <property type="component" value="Unassembled WGS sequence"/>
</dbReference>
<feature type="region of interest" description="Disordered" evidence="1">
    <location>
        <begin position="363"/>
        <end position="391"/>
    </location>
</feature>
<dbReference type="Gene3D" id="3.40.50.410">
    <property type="entry name" value="von Willebrand factor, type A domain"/>
    <property type="match status" value="2"/>
</dbReference>
<dbReference type="EMBL" id="NBBI01000004">
    <property type="protein sequence ID" value="OWK29319.1"/>
    <property type="molecule type" value="Genomic_DNA"/>
</dbReference>
<accession>A0A245ZHU6</accession>
<name>A0A245ZHU6_9SPHN</name>
<evidence type="ECO:0000259" key="3">
    <source>
        <dbReference type="Pfam" id="PF13400"/>
    </source>
</evidence>